<organism evidence="1 2">
    <name type="scientific">Passalora fulva</name>
    <name type="common">Tomato leaf mold</name>
    <name type="synonym">Cladosporium fulvum</name>
    <dbReference type="NCBI Taxonomy" id="5499"/>
    <lineage>
        <taxon>Eukaryota</taxon>
        <taxon>Fungi</taxon>
        <taxon>Dikarya</taxon>
        <taxon>Ascomycota</taxon>
        <taxon>Pezizomycotina</taxon>
        <taxon>Dothideomycetes</taxon>
        <taxon>Dothideomycetidae</taxon>
        <taxon>Mycosphaerellales</taxon>
        <taxon>Mycosphaerellaceae</taxon>
        <taxon>Fulvia</taxon>
    </lineage>
</organism>
<dbReference type="EMBL" id="CP090166">
    <property type="protein sequence ID" value="UJO16309.1"/>
    <property type="molecule type" value="Genomic_DNA"/>
</dbReference>
<dbReference type="RefSeq" id="XP_047760675.1">
    <property type="nucleotide sequence ID" value="XM_047903103.1"/>
</dbReference>
<reference evidence="1" key="1">
    <citation type="submission" date="2021-12" db="EMBL/GenBank/DDBJ databases">
        <authorList>
            <person name="Zaccaron A."/>
            <person name="Stergiopoulos I."/>
        </authorList>
    </citation>
    <scope>NUCLEOTIDE SEQUENCE</scope>
    <source>
        <strain evidence="1">Race5_Kim</strain>
    </source>
</reference>
<dbReference type="Proteomes" id="UP000756132">
    <property type="component" value="Chromosome 4"/>
</dbReference>
<dbReference type="OrthoDB" id="2951834at2759"/>
<dbReference type="AlphaFoldDB" id="A0A9Q8LF85"/>
<keyword evidence="2" id="KW-1185">Reference proteome</keyword>
<dbReference type="GeneID" id="71983833"/>
<dbReference type="KEGG" id="ffu:CLAFUR5_03955"/>
<evidence type="ECO:0000313" key="2">
    <source>
        <dbReference type="Proteomes" id="UP000756132"/>
    </source>
</evidence>
<name>A0A9Q8LF85_PASFU</name>
<sequence>MAKKAKKAKKTTFLSLPRELRDIIYTLAFNGIATRRDIHGTEHGGLLRMEDPICAEALEICLHKQVQVVVVADFRPKVKGDIGTWLRRSCRCWWSWSASASI</sequence>
<evidence type="ECO:0000313" key="1">
    <source>
        <dbReference type="EMBL" id="UJO16309.1"/>
    </source>
</evidence>
<protein>
    <submittedName>
        <fullName evidence="1">Uncharacterized protein</fullName>
    </submittedName>
</protein>
<proteinExistence type="predicted"/>
<gene>
    <name evidence="1" type="ORF">CLAFUR5_03955</name>
</gene>
<accession>A0A9Q8LF85</accession>
<reference evidence="1" key="2">
    <citation type="journal article" date="2022" name="Microb. Genom.">
        <title>A chromosome-scale genome assembly of the tomato pathogen Cladosporium fulvum reveals a compartmentalized genome architecture and the presence of a dispensable chromosome.</title>
        <authorList>
            <person name="Zaccaron A.Z."/>
            <person name="Chen L.H."/>
            <person name="Samaras A."/>
            <person name="Stergiopoulos I."/>
        </authorList>
    </citation>
    <scope>NUCLEOTIDE SEQUENCE</scope>
    <source>
        <strain evidence="1">Race5_Kim</strain>
    </source>
</reference>